<reference evidence="2" key="1">
    <citation type="submission" date="2020-10" db="EMBL/GenBank/DDBJ databases">
        <title>Taxonomic study of unclassified bacteria belonging to the class Ktedonobacteria.</title>
        <authorList>
            <person name="Yabe S."/>
            <person name="Wang C.M."/>
            <person name="Zheng Y."/>
            <person name="Sakai Y."/>
            <person name="Cavaletti L."/>
            <person name="Monciardini P."/>
            <person name="Donadio S."/>
        </authorList>
    </citation>
    <scope>NUCLEOTIDE SEQUENCE</scope>
    <source>
        <strain evidence="2">SOSP1-1</strain>
    </source>
</reference>
<evidence type="ECO:0000313" key="2">
    <source>
        <dbReference type="EMBL" id="GHO51510.1"/>
    </source>
</evidence>
<accession>A0A8J3IE46</accession>
<keyword evidence="3" id="KW-1185">Reference proteome</keyword>
<gene>
    <name evidence="2" type="ORF">KSX_96730</name>
</gene>
<dbReference type="EMBL" id="BNJF01000014">
    <property type="protein sequence ID" value="GHO51510.1"/>
    <property type="molecule type" value="Genomic_DNA"/>
</dbReference>
<keyword evidence="1" id="KW-0472">Membrane</keyword>
<feature type="transmembrane region" description="Helical" evidence="1">
    <location>
        <begin position="59"/>
        <end position="77"/>
    </location>
</feature>
<protein>
    <submittedName>
        <fullName evidence="2">Uncharacterized protein</fullName>
    </submittedName>
</protein>
<comment type="caution">
    <text evidence="2">The sequence shown here is derived from an EMBL/GenBank/DDBJ whole genome shotgun (WGS) entry which is preliminary data.</text>
</comment>
<dbReference type="AlphaFoldDB" id="A0A8J3IE46"/>
<sequence length="101" mass="11146">MVIMIHPKCITSKFLLQMGLIAGATLAGLTVLACVVWLFLQLAFSILLTISAYCDHADFITKLLFMAVLGIGIYWLGSNGVKWVRSVFKQSAQAGRRTYGY</sequence>
<evidence type="ECO:0000256" key="1">
    <source>
        <dbReference type="SAM" id="Phobius"/>
    </source>
</evidence>
<keyword evidence="1" id="KW-1133">Transmembrane helix</keyword>
<dbReference type="RefSeq" id="WP_220200410.1">
    <property type="nucleotide sequence ID" value="NZ_BNJF01000014.1"/>
</dbReference>
<feature type="transmembrane region" description="Helical" evidence="1">
    <location>
        <begin position="20"/>
        <end position="53"/>
    </location>
</feature>
<organism evidence="2 3">
    <name type="scientific">Ktedonospora formicarum</name>
    <dbReference type="NCBI Taxonomy" id="2778364"/>
    <lineage>
        <taxon>Bacteria</taxon>
        <taxon>Bacillati</taxon>
        <taxon>Chloroflexota</taxon>
        <taxon>Ktedonobacteria</taxon>
        <taxon>Ktedonobacterales</taxon>
        <taxon>Ktedonobacteraceae</taxon>
        <taxon>Ktedonospora</taxon>
    </lineage>
</organism>
<dbReference type="Proteomes" id="UP000612362">
    <property type="component" value="Unassembled WGS sequence"/>
</dbReference>
<proteinExistence type="predicted"/>
<keyword evidence="1" id="KW-0812">Transmembrane</keyword>
<evidence type="ECO:0000313" key="3">
    <source>
        <dbReference type="Proteomes" id="UP000612362"/>
    </source>
</evidence>
<name>A0A8J3IE46_9CHLR</name>